<evidence type="ECO:0000259" key="1">
    <source>
        <dbReference type="Pfam" id="PF09989"/>
    </source>
</evidence>
<dbReference type="PANTHER" id="PTHR32329">
    <property type="entry name" value="BIFUNCTIONAL PROTEIN [INCLUDES 2-HYDROXYACYL-COA DEHYDRATASE (N-TER) AND ITS ACTIVATOR DOMAIN (C_TERM)-RELATED"/>
    <property type="match status" value="1"/>
</dbReference>
<evidence type="ECO:0000313" key="2">
    <source>
        <dbReference type="EMBL" id="CEO89471.1"/>
    </source>
</evidence>
<name>A0A0B7MNC0_9FIRM</name>
<feature type="domain" description="DUF2229" evidence="1">
    <location>
        <begin position="8"/>
        <end position="72"/>
    </location>
</feature>
<dbReference type="RefSeq" id="WP_232294355.1">
    <property type="nucleotide sequence ID" value="NZ_CDRZ01000247.1"/>
</dbReference>
<keyword evidence="3" id="KW-1185">Reference proteome</keyword>
<organism evidence="2 3">
    <name type="scientific">Syntrophaceticus schinkii</name>
    <dbReference type="NCBI Taxonomy" id="499207"/>
    <lineage>
        <taxon>Bacteria</taxon>
        <taxon>Bacillati</taxon>
        <taxon>Bacillota</taxon>
        <taxon>Clostridia</taxon>
        <taxon>Thermoanaerobacterales</taxon>
        <taxon>Thermoanaerobacterales Family III. Incertae Sedis</taxon>
        <taxon>Syntrophaceticus</taxon>
    </lineage>
</organism>
<evidence type="ECO:0000313" key="3">
    <source>
        <dbReference type="Proteomes" id="UP000046155"/>
    </source>
</evidence>
<dbReference type="AlphaFoldDB" id="A0A0B7MNC0"/>
<dbReference type="EMBL" id="CDRZ01000247">
    <property type="protein sequence ID" value="CEO89471.1"/>
    <property type="molecule type" value="Genomic_DNA"/>
</dbReference>
<dbReference type="InterPro" id="IPR018709">
    <property type="entry name" value="CoA_activase_DUF2229"/>
</dbReference>
<gene>
    <name evidence="2" type="ORF">SSCH_50008</name>
</gene>
<proteinExistence type="predicted"/>
<dbReference type="PANTHER" id="PTHR32329:SF2">
    <property type="entry name" value="BIFUNCTIONAL PROTEIN [INCLUDES 2-HYDROXYACYL-COA DEHYDRATASE (N-TER) AND ITS ACTIVATOR DOMAIN (C_TERM)"/>
    <property type="match status" value="1"/>
</dbReference>
<reference evidence="3" key="1">
    <citation type="submission" date="2015-01" db="EMBL/GenBank/DDBJ databases">
        <authorList>
            <person name="Manzoor Shahid"/>
            <person name="Zubair Saima"/>
        </authorList>
    </citation>
    <scope>NUCLEOTIDE SEQUENCE [LARGE SCALE GENOMIC DNA]</scope>
    <source>
        <strain evidence="3">Sp3</strain>
    </source>
</reference>
<protein>
    <recommendedName>
        <fullName evidence="1">DUF2229 domain-containing protein</fullName>
    </recommendedName>
</protein>
<dbReference type="InterPro" id="IPR051805">
    <property type="entry name" value="Dehydratase_Activator_Redct"/>
</dbReference>
<accession>A0A0B7MNC0</accession>
<sequence>MRITYPHMGHLYIVIRALLTGLGLDVVLPPPTSRRTVELGVRHSPEFACFPFKLNMGNYLEAKEMGADTILMAGGVGPCRFGYYAQVQQQILSDLGIEMEMVVLEPPDVSFREVKDKIRYLIGDLSWWQMIKAVRFAWCKARAVDTIEEKLLHLRPRVTEPQKLESYFREALQEIDGADNRKKVQQVVRGFLIRAETMPQHSREPLRVGLVGEIFTVLEPFANYDIEKRLGLLGVEVTRSIWLSAWINEHLLGGLLRIRHECVHDKQLAAPYLNSVCGGAR</sequence>
<dbReference type="Proteomes" id="UP000046155">
    <property type="component" value="Unassembled WGS sequence"/>
</dbReference>
<dbReference type="Pfam" id="PF09989">
    <property type="entry name" value="DUF2229"/>
    <property type="match status" value="1"/>
</dbReference>